<dbReference type="InterPro" id="IPR043136">
    <property type="entry name" value="B30.2/SPRY_sf"/>
</dbReference>
<dbReference type="InterPro" id="IPR003877">
    <property type="entry name" value="SPRY_dom"/>
</dbReference>
<dbReference type="InParanoid" id="A0A3Q1FS30"/>
<dbReference type="SUPFAM" id="SSF57845">
    <property type="entry name" value="B-box zinc-binding domain"/>
    <property type="match status" value="1"/>
</dbReference>
<dbReference type="Pfam" id="PF00643">
    <property type="entry name" value="zf-B_box"/>
    <property type="match status" value="1"/>
</dbReference>
<name>A0A3Q1FS30_9TELE</name>
<dbReference type="InterPro" id="IPR013083">
    <property type="entry name" value="Znf_RING/FYVE/PHD"/>
</dbReference>
<keyword evidence="13" id="KW-1185">Reference proteome</keyword>
<dbReference type="SUPFAM" id="SSF57850">
    <property type="entry name" value="RING/U-box"/>
    <property type="match status" value="1"/>
</dbReference>
<feature type="domain" description="B box-type" evidence="10">
    <location>
        <begin position="80"/>
        <end position="121"/>
    </location>
</feature>
<evidence type="ECO:0000259" key="9">
    <source>
        <dbReference type="PROSITE" id="PS50089"/>
    </source>
</evidence>
<evidence type="ECO:0000256" key="1">
    <source>
        <dbReference type="ARBA" id="ARBA00004496"/>
    </source>
</evidence>
<evidence type="ECO:0000256" key="3">
    <source>
        <dbReference type="ARBA" id="ARBA00022490"/>
    </source>
</evidence>
<keyword evidence="8" id="KW-0175">Coiled coil</keyword>
<keyword evidence="6" id="KW-0862">Zinc</keyword>
<comment type="similarity">
    <text evidence="2">Belongs to the TRIM/RBCC family.</text>
</comment>
<dbReference type="InterPro" id="IPR013320">
    <property type="entry name" value="ConA-like_dom_sf"/>
</dbReference>
<comment type="subcellular location">
    <subcellularLocation>
        <location evidence="1">Cytoplasm</location>
    </subcellularLocation>
</comment>
<dbReference type="InterPro" id="IPR001841">
    <property type="entry name" value="Znf_RING"/>
</dbReference>
<proteinExistence type="inferred from homology"/>
<evidence type="ECO:0000259" key="11">
    <source>
        <dbReference type="PROSITE" id="PS50188"/>
    </source>
</evidence>
<protein>
    <submittedName>
        <fullName evidence="12">Nuclear factor 7, brain-like</fullName>
    </submittedName>
</protein>
<feature type="domain" description="RING-type" evidence="9">
    <location>
        <begin position="14"/>
        <end position="54"/>
    </location>
</feature>
<keyword evidence="5 7" id="KW-0863">Zinc-finger</keyword>
<sequence length="463" mass="52902">MSSMWSVPQEDLSCPVCRGIFKDPVLLPCSHSICKCCVFSWWRAKGARECPCCRTVSHSNSPPRNLVLKNFCDAFLLEVQCGLVCRLHYEKFKLYCLDDQMPVCVVCRDSKQHKGHTFIPADEAADTYRADLGEFLNPLKEKLKHFNEVKGKSEKTDEDIKNQTLETEMKIREEFRLLHEFLQSEEEMRIAALKDEEECKRKKMKDKIEGLTREINALESTIKTIESGLREEGASFLLKADALKKEAQRPLPEPKEEETGALINVAKHLGNMSFNVWHKMKHLVSYSPIILNPNTAHEELHLSDSLTSVRCGLTVSRPATPERMERHRSVLGSQGFISGIHKWTVEVTDNPVWALGVIAQDAKKKENITSGLWMLRFGNGTFTAFSPSRPASVIPLKGRPRRIRVKLDFHQGKLSFSNPDTDTVIHTFTHKFTNKLFPYINTWKDLPLKILPVQPSVTLEQCW</sequence>
<dbReference type="InterPro" id="IPR000315">
    <property type="entry name" value="Znf_B-box"/>
</dbReference>
<evidence type="ECO:0000256" key="7">
    <source>
        <dbReference type="PROSITE-ProRule" id="PRU00024"/>
    </source>
</evidence>
<dbReference type="AlphaFoldDB" id="A0A3Q1FS30"/>
<dbReference type="Gene3D" id="3.30.40.10">
    <property type="entry name" value="Zinc/RING finger domain, C3HC4 (zinc finger)"/>
    <property type="match status" value="1"/>
</dbReference>
<dbReference type="Pfam" id="PF00097">
    <property type="entry name" value="zf-C3HC4"/>
    <property type="match status" value="1"/>
</dbReference>
<dbReference type="InterPro" id="IPR003879">
    <property type="entry name" value="Butyrophylin_SPRY"/>
</dbReference>
<dbReference type="GO" id="GO:0008270">
    <property type="term" value="F:zinc ion binding"/>
    <property type="evidence" value="ECO:0007669"/>
    <property type="project" value="UniProtKB-KW"/>
</dbReference>
<organism evidence="12 13">
    <name type="scientific">Acanthochromis polyacanthus</name>
    <name type="common">spiny chromis</name>
    <dbReference type="NCBI Taxonomy" id="80966"/>
    <lineage>
        <taxon>Eukaryota</taxon>
        <taxon>Metazoa</taxon>
        <taxon>Chordata</taxon>
        <taxon>Craniata</taxon>
        <taxon>Vertebrata</taxon>
        <taxon>Euteleostomi</taxon>
        <taxon>Actinopterygii</taxon>
        <taxon>Neopterygii</taxon>
        <taxon>Teleostei</taxon>
        <taxon>Neoteleostei</taxon>
        <taxon>Acanthomorphata</taxon>
        <taxon>Ovalentaria</taxon>
        <taxon>Pomacentridae</taxon>
        <taxon>Acanthochromis</taxon>
    </lineage>
</organism>
<evidence type="ECO:0000256" key="8">
    <source>
        <dbReference type="SAM" id="Coils"/>
    </source>
</evidence>
<dbReference type="PANTHER" id="PTHR24103">
    <property type="entry name" value="E3 UBIQUITIN-PROTEIN LIGASE TRIM"/>
    <property type="match status" value="1"/>
</dbReference>
<dbReference type="Proteomes" id="UP000257200">
    <property type="component" value="Unplaced"/>
</dbReference>
<evidence type="ECO:0000256" key="4">
    <source>
        <dbReference type="ARBA" id="ARBA00022723"/>
    </source>
</evidence>
<evidence type="ECO:0000313" key="13">
    <source>
        <dbReference type="Proteomes" id="UP000257200"/>
    </source>
</evidence>
<evidence type="ECO:0000313" key="12">
    <source>
        <dbReference type="Ensembl" id="ENSAPOP00000021036.1"/>
    </source>
</evidence>
<dbReference type="PROSITE" id="PS50119">
    <property type="entry name" value="ZF_BBOX"/>
    <property type="match status" value="1"/>
</dbReference>
<dbReference type="PROSITE" id="PS00518">
    <property type="entry name" value="ZF_RING_1"/>
    <property type="match status" value="1"/>
</dbReference>
<evidence type="ECO:0000256" key="2">
    <source>
        <dbReference type="ARBA" id="ARBA00008518"/>
    </source>
</evidence>
<dbReference type="Pfam" id="PF13765">
    <property type="entry name" value="PRY"/>
    <property type="match status" value="1"/>
</dbReference>
<dbReference type="InterPro" id="IPR018957">
    <property type="entry name" value="Znf_C3HC4_RING-type"/>
</dbReference>
<feature type="coiled-coil region" evidence="8">
    <location>
        <begin position="194"/>
        <end position="228"/>
    </location>
</feature>
<dbReference type="PRINTS" id="PR01407">
    <property type="entry name" value="BUTYPHLNCDUF"/>
</dbReference>
<dbReference type="SMART" id="SM00336">
    <property type="entry name" value="BBOX"/>
    <property type="match status" value="1"/>
</dbReference>
<reference evidence="12" key="2">
    <citation type="submission" date="2025-09" db="UniProtKB">
        <authorList>
            <consortium name="Ensembl"/>
        </authorList>
    </citation>
    <scope>IDENTIFICATION</scope>
</reference>
<dbReference type="Pfam" id="PF00622">
    <property type="entry name" value="SPRY"/>
    <property type="match status" value="1"/>
</dbReference>
<dbReference type="PROSITE" id="PS50089">
    <property type="entry name" value="ZF_RING_2"/>
    <property type="match status" value="1"/>
</dbReference>
<dbReference type="GeneTree" id="ENSGT00970000193381"/>
<evidence type="ECO:0000256" key="6">
    <source>
        <dbReference type="ARBA" id="ARBA00022833"/>
    </source>
</evidence>
<dbReference type="InterPro" id="IPR050143">
    <property type="entry name" value="TRIM/RBCC"/>
</dbReference>
<reference evidence="12" key="1">
    <citation type="submission" date="2025-08" db="UniProtKB">
        <authorList>
            <consortium name="Ensembl"/>
        </authorList>
    </citation>
    <scope>IDENTIFICATION</scope>
</reference>
<dbReference type="STRING" id="80966.ENSAPOP00000021036"/>
<dbReference type="InterPro" id="IPR001870">
    <property type="entry name" value="B30.2/SPRY"/>
</dbReference>
<evidence type="ECO:0000256" key="5">
    <source>
        <dbReference type="ARBA" id="ARBA00022771"/>
    </source>
</evidence>
<dbReference type="SUPFAM" id="SSF49899">
    <property type="entry name" value="Concanavalin A-like lectins/glucanases"/>
    <property type="match status" value="1"/>
</dbReference>
<dbReference type="SMART" id="SM00184">
    <property type="entry name" value="RING"/>
    <property type="match status" value="1"/>
</dbReference>
<feature type="domain" description="B30.2/SPRY" evidence="11">
    <location>
        <begin position="269"/>
        <end position="457"/>
    </location>
</feature>
<dbReference type="Gene3D" id="2.60.120.920">
    <property type="match status" value="1"/>
</dbReference>
<dbReference type="SMART" id="SM00589">
    <property type="entry name" value="PRY"/>
    <property type="match status" value="1"/>
</dbReference>
<evidence type="ECO:0000259" key="10">
    <source>
        <dbReference type="PROSITE" id="PS50119"/>
    </source>
</evidence>
<accession>A0A3Q1FS30</accession>
<keyword evidence="3" id="KW-0963">Cytoplasm</keyword>
<dbReference type="Gene3D" id="3.30.160.60">
    <property type="entry name" value="Classic Zinc Finger"/>
    <property type="match status" value="1"/>
</dbReference>
<dbReference type="GO" id="GO:0005737">
    <property type="term" value="C:cytoplasm"/>
    <property type="evidence" value="ECO:0007669"/>
    <property type="project" value="UniProtKB-SubCell"/>
</dbReference>
<dbReference type="InterPro" id="IPR017907">
    <property type="entry name" value="Znf_RING_CS"/>
</dbReference>
<keyword evidence="4" id="KW-0479">Metal-binding</keyword>
<dbReference type="InterPro" id="IPR006574">
    <property type="entry name" value="PRY"/>
</dbReference>
<dbReference type="PROSITE" id="PS50188">
    <property type="entry name" value="B302_SPRY"/>
    <property type="match status" value="1"/>
</dbReference>
<dbReference type="Ensembl" id="ENSAPOT00000017293.1">
    <property type="protein sequence ID" value="ENSAPOP00000021036.1"/>
    <property type="gene ID" value="ENSAPOG00000001360.1"/>
</dbReference>